<dbReference type="FunCoup" id="A0A151Z8C4">
    <property type="interactions" value="2"/>
</dbReference>
<evidence type="ECO:0000256" key="2">
    <source>
        <dbReference type="ARBA" id="ARBA00022692"/>
    </source>
</evidence>
<feature type="transmembrane region" description="Helical" evidence="5">
    <location>
        <begin position="84"/>
        <end position="109"/>
    </location>
</feature>
<dbReference type="OMA" id="NWSTSHY"/>
<evidence type="ECO:0000256" key="1">
    <source>
        <dbReference type="ARBA" id="ARBA00004141"/>
    </source>
</evidence>
<sequence length="227" mass="24983">MVDTSDLLPKTPRYLKVPLIILNAILWILGLLLIILGGVAVSKFSNIKEMISISIPAGLIVIGVFFVILTIVGCFVAYKENLVGLVFYTVFMLVLLVCLIGVGGGALSYRNDVETPLHKAWSLSDNNTKNIIEDYFQCCAWDENENLTIGTKCLTSEPIPGNPVPIIVRTNPDGPYCKNTIIDFVQKYLYLAGAAGLTIGIIEFISMLFALFLIIRICNSPRSKSYD</sequence>
<dbReference type="Pfam" id="PF00335">
    <property type="entry name" value="Tetraspanin"/>
    <property type="match status" value="1"/>
</dbReference>
<evidence type="ECO:0000313" key="6">
    <source>
        <dbReference type="EMBL" id="KYQ90044.1"/>
    </source>
</evidence>
<keyword evidence="3 5" id="KW-1133">Transmembrane helix</keyword>
<feature type="transmembrane region" description="Helical" evidence="5">
    <location>
        <begin position="20"/>
        <end position="41"/>
    </location>
</feature>
<feature type="transmembrane region" description="Helical" evidence="5">
    <location>
        <begin position="53"/>
        <end position="78"/>
    </location>
</feature>
<dbReference type="InParanoid" id="A0A151Z8C4"/>
<proteinExistence type="predicted"/>
<dbReference type="PRINTS" id="PR00259">
    <property type="entry name" value="TMFOUR"/>
</dbReference>
<name>A0A151Z8C4_TIELA</name>
<dbReference type="PANTHER" id="PTHR19282">
    <property type="entry name" value="TETRASPANIN"/>
    <property type="match status" value="1"/>
</dbReference>
<dbReference type="EMBL" id="LODT01000037">
    <property type="protein sequence ID" value="KYQ90044.1"/>
    <property type="molecule type" value="Genomic_DNA"/>
</dbReference>
<evidence type="ECO:0000256" key="5">
    <source>
        <dbReference type="SAM" id="Phobius"/>
    </source>
</evidence>
<comment type="caution">
    <text evidence="6">The sequence shown here is derived from an EMBL/GenBank/DDBJ whole genome shotgun (WGS) entry which is preliminary data.</text>
</comment>
<dbReference type="OrthoDB" id="17665at2759"/>
<evidence type="ECO:0000313" key="7">
    <source>
        <dbReference type="Proteomes" id="UP000076078"/>
    </source>
</evidence>
<comment type="subcellular location">
    <subcellularLocation>
        <location evidence="1">Membrane</location>
        <topology evidence="1">Multi-pass membrane protein</topology>
    </subcellularLocation>
</comment>
<dbReference type="STRING" id="361077.A0A151Z8C4"/>
<dbReference type="AlphaFoldDB" id="A0A151Z8C4"/>
<dbReference type="InterPro" id="IPR018499">
    <property type="entry name" value="Tetraspanin/Peripherin"/>
</dbReference>
<evidence type="ECO:0000256" key="3">
    <source>
        <dbReference type="ARBA" id="ARBA00022989"/>
    </source>
</evidence>
<gene>
    <name evidence="6" type="ORF">DLAC_08628</name>
</gene>
<dbReference type="GO" id="GO:0016020">
    <property type="term" value="C:membrane"/>
    <property type="evidence" value="ECO:0007669"/>
    <property type="project" value="UniProtKB-SubCell"/>
</dbReference>
<dbReference type="PANTHER" id="PTHR19282:SF417">
    <property type="entry name" value="TETRASPANIN TSPA-RELATED"/>
    <property type="match status" value="1"/>
</dbReference>
<organism evidence="6 7">
    <name type="scientific">Tieghemostelium lacteum</name>
    <name type="common">Slime mold</name>
    <name type="synonym">Dictyostelium lacteum</name>
    <dbReference type="NCBI Taxonomy" id="361077"/>
    <lineage>
        <taxon>Eukaryota</taxon>
        <taxon>Amoebozoa</taxon>
        <taxon>Evosea</taxon>
        <taxon>Eumycetozoa</taxon>
        <taxon>Dictyostelia</taxon>
        <taxon>Dictyosteliales</taxon>
        <taxon>Raperosteliaceae</taxon>
        <taxon>Tieghemostelium</taxon>
    </lineage>
</organism>
<protein>
    <submittedName>
        <fullName evidence="6">Tetraspanin family protein</fullName>
    </submittedName>
</protein>
<dbReference type="Proteomes" id="UP000076078">
    <property type="component" value="Unassembled WGS sequence"/>
</dbReference>
<feature type="transmembrane region" description="Helical" evidence="5">
    <location>
        <begin position="188"/>
        <end position="215"/>
    </location>
</feature>
<accession>A0A151Z8C4</accession>
<reference evidence="6 7" key="1">
    <citation type="submission" date="2015-12" db="EMBL/GenBank/DDBJ databases">
        <title>Dictyostelia acquired genes for synthesis and detection of signals that induce cell-type specialization by lateral gene transfer from prokaryotes.</title>
        <authorList>
            <person name="Gloeckner G."/>
            <person name="Schaap P."/>
        </authorList>
    </citation>
    <scope>NUCLEOTIDE SEQUENCE [LARGE SCALE GENOMIC DNA]</scope>
    <source>
        <strain evidence="6 7">TK</strain>
    </source>
</reference>
<keyword evidence="7" id="KW-1185">Reference proteome</keyword>
<keyword evidence="2 5" id="KW-0812">Transmembrane</keyword>
<keyword evidence="4 5" id="KW-0472">Membrane</keyword>
<evidence type="ECO:0000256" key="4">
    <source>
        <dbReference type="ARBA" id="ARBA00023136"/>
    </source>
</evidence>